<dbReference type="RefSeq" id="WP_187529083.1">
    <property type="nucleotide sequence ID" value="NZ_CP060724.1"/>
</dbReference>
<dbReference type="Proteomes" id="UP000515800">
    <property type="component" value="Chromosome"/>
</dbReference>
<name>A0A7G9T574_9LACO</name>
<accession>A0A7G9T574</accession>
<dbReference type="InterPro" id="IPR009061">
    <property type="entry name" value="DNA-bd_dom_put_sf"/>
</dbReference>
<dbReference type="AlphaFoldDB" id="A0A7G9T574"/>
<evidence type="ECO:0000313" key="4">
    <source>
        <dbReference type="Proteomes" id="UP000515800"/>
    </source>
</evidence>
<evidence type="ECO:0000259" key="2">
    <source>
        <dbReference type="PROSITE" id="PS50937"/>
    </source>
</evidence>
<organism evidence="3 4">
    <name type="scientific">Weissella diestrammenae</name>
    <dbReference type="NCBI Taxonomy" id="1162633"/>
    <lineage>
        <taxon>Bacteria</taxon>
        <taxon>Bacillati</taxon>
        <taxon>Bacillota</taxon>
        <taxon>Bacilli</taxon>
        <taxon>Lactobacillales</taxon>
        <taxon>Lactobacillaceae</taxon>
        <taxon>Weissella</taxon>
    </lineage>
</organism>
<dbReference type="SUPFAM" id="SSF46955">
    <property type="entry name" value="Putative DNA-binding domain"/>
    <property type="match status" value="1"/>
</dbReference>
<dbReference type="PANTHER" id="PTHR30204:SF98">
    <property type="entry name" value="HTH-TYPE TRANSCRIPTIONAL REGULATOR ADHR"/>
    <property type="match status" value="1"/>
</dbReference>
<reference evidence="3 4" key="1">
    <citation type="submission" date="2020-08" db="EMBL/GenBank/DDBJ databases">
        <title>Genome sequence of Weissella diestrammenae KACC 16890T.</title>
        <authorList>
            <person name="Hyun D.-W."/>
            <person name="Bae J.-W."/>
        </authorList>
    </citation>
    <scope>NUCLEOTIDE SEQUENCE [LARGE SCALE GENOMIC DNA]</scope>
    <source>
        <strain evidence="3 4">KACC 16890</strain>
    </source>
</reference>
<dbReference type="EMBL" id="CP060724">
    <property type="protein sequence ID" value="QNN75249.1"/>
    <property type="molecule type" value="Genomic_DNA"/>
</dbReference>
<dbReference type="GO" id="GO:0003700">
    <property type="term" value="F:DNA-binding transcription factor activity"/>
    <property type="evidence" value="ECO:0007669"/>
    <property type="project" value="InterPro"/>
</dbReference>
<dbReference type="InterPro" id="IPR047057">
    <property type="entry name" value="MerR_fam"/>
</dbReference>
<keyword evidence="4" id="KW-1185">Reference proteome</keyword>
<dbReference type="SMART" id="SM00422">
    <property type="entry name" value="HTH_MERR"/>
    <property type="match status" value="1"/>
</dbReference>
<gene>
    <name evidence="3" type="ORF">H9L19_07765</name>
</gene>
<evidence type="ECO:0000256" key="1">
    <source>
        <dbReference type="ARBA" id="ARBA00023125"/>
    </source>
</evidence>
<sequence>MNIKEASELTGVESSTIRYYEQVGLIPTVDRKPSGVRDFDEFYIRRITFAKNMRSAGMSIDAIKRYVELVDDTAQHEAEQKAILVEQIGILKEKRDDLEATIGYLQFKVDHFYDHMLDAEEQLKLLEKQHEMTKRNQKEALWSDRV</sequence>
<dbReference type="KEGG" id="wdi:H9L19_07765"/>
<feature type="domain" description="HTH merR-type" evidence="2">
    <location>
        <begin position="1"/>
        <end position="69"/>
    </location>
</feature>
<dbReference type="PROSITE" id="PS50937">
    <property type="entry name" value="HTH_MERR_2"/>
    <property type="match status" value="1"/>
</dbReference>
<protein>
    <submittedName>
        <fullName evidence="3">MerR family transcriptional regulator</fullName>
    </submittedName>
</protein>
<dbReference type="InterPro" id="IPR000551">
    <property type="entry name" value="MerR-type_HTH_dom"/>
</dbReference>
<dbReference type="GO" id="GO:0003677">
    <property type="term" value="F:DNA binding"/>
    <property type="evidence" value="ECO:0007669"/>
    <property type="project" value="UniProtKB-KW"/>
</dbReference>
<keyword evidence="1" id="KW-0238">DNA-binding</keyword>
<dbReference type="PRINTS" id="PR00040">
    <property type="entry name" value="HTHMERR"/>
</dbReference>
<dbReference type="PANTHER" id="PTHR30204">
    <property type="entry name" value="REDOX-CYCLING DRUG-SENSING TRANSCRIPTIONAL ACTIVATOR SOXR"/>
    <property type="match status" value="1"/>
</dbReference>
<proteinExistence type="predicted"/>
<dbReference type="Pfam" id="PF13411">
    <property type="entry name" value="MerR_1"/>
    <property type="match status" value="1"/>
</dbReference>
<dbReference type="CDD" id="cd01109">
    <property type="entry name" value="HTH_YyaN"/>
    <property type="match status" value="1"/>
</dbReference>
<dbReference type="Gene3D" id="1.10.1660.10">
    <property type="match status" value="1"/>
</dbReference>
<evidence type="ECO:0000313" key="3">
    <source>
        <dbReference type="EMBL" id="QNN75249.1"/>
    </source>
</evidence>